<dbReference type="Proteomes" id="UP000054630">
    <property type="component" value="Unassembled WGS sequence"/>
</dbReference>
<feature type="domain" description="Apple" evidence="1">
    <location>
        <begin position="1"/>
        <end position="61"/>
    </location>
</feature>
<accession>A0A0V0SCW7</accession>
<dbReference type="PROSITE" id="PS50948">
    <property type="entry name" value="PAN"/>
    <property type="match status" value="1"/>
</dbReference>
<dbReference type="AlphaFoldDB" id="A0A0V0SCW7"/>
<dbReference type="OrthoDB" id="10401708at2759"/>
<name>A0A0V0SCW7_9BILA</name>
<gene>
    <name evidence="2" type="ORF">T07_8090</name>
</gene>
<evidence type="ECO:0000259" key="1">
    <source>
        <dbReference type="PROSITE" id="PS50948"/>
    </source>
</evidence>
<reference evidence="2 3" key="1">
    <citation type="submission" date="2015-01" db="EMBL/GenBank/DDBJ databases">
        <title>Evolution of Trichinella species and genotypes.</title>
        <authorList>
            <person name="Korhonen P.K."/>
            <person name="Edoardo P."/>
            <person name="Giuseppe L.R."/>
            <person name="Gasser R.B."/>
        </authorList>
    </citation>
    <scope>NUCLEOTIDE SEQUENCE [LARGE SCALE GENOMIC DNA]</scope>
    <source>
        <strain evidence="2">ISS37</strain>
    </source>
</reference>
<dbReference type="EMBL" id="JYDL01000017">
    <property type="protein sequence ID" value="KRX24472.1"/>
    <property type="molecule type" value="Genomic_DNA"/>
</dbReference>
<dbReference type="InterPro" id="IPR003609">
    <property type="entry name" value="Pan_app"/>
</dbReference>
<organism evidence="2 3">
    <name type="scientific">Trichinella nelsoni</name>
    <dbReference type="NCBI Taxonomy" id="6336"/>
    <lineage>
        <taxon>Eukaryota</taxon>
        <taxon>Metazoa</taxon>
        <taxon>Ecdysozoa</taxon>
        <taxon>Nematoda</taxon>
        <taxon>Enoplea</taxon>
        <taxon>Dorylaimia</taxon>
        <taxon>Trichinellida</taxon>
        <taxon>Trichinellidae</taxon>
        <taxon>Trichinella</taxon>
    </lineage>
</organism>
<sequence>MTEKSLKKCLSRCVAKGAEACNSVIFSLQEKSCTLVTHQSTFSVLSETVQSSAYFFEIDHCKTKVVKSPLLLQILSQNPTIPIQSISGYSIQHIPITESENATIIDLLDCTTIQCCLQCCMLKRVAFGCNAVFFNAKEKTCLLMKLNVNSSKTTELVLYNLYADNDKKEKLILSNYEDTLRFKTSFVSLHEFHERCQITTFTKSIANVLLLFLLNADN</sequence>
<proteinExistence type="predicted"/>
<protein>
    <recommendedName>
        <fullName evidence="1">Apple domain-containing protein</fullName>
    </recommendedName>
</protein>
<keyword evidence="3" id="KW-1185">Reference proteome</keyword>
<evidence type="ECO:0000313" key="3">
    <source>
        <dbReference type="Proteomes" id="UP000054630"/>
    </source>
</evidence>
<comment type="caution">
    <text evidence="2">The sequence shown here is derived from an EMBL/GenBank/DDBJ whole genome shotgun (WGS) entry which is preliminary data.</text>
</comment>
<evidence type="ECO:0000313" key="2">
    <source>
        <dbReference type="EMBL" id="KRX24472.1"/>
    </source>
</evidence>